<sequence>MHENRLSHGNSAGSKAADLSAVKALVFDVFGTVVDWRTSVIADLSAFGRNKGIEADWTAFADAWRAGYVPGMERVRKGERLWANIDVLHRERLDALLDQFGIEDLSEVEKDYLNRAWHRLRGWPDSVPGLTRLKQRYIISTFSNGSVQCLVDTAKYAGLPWDAVFSADIVRHFKPQAEIYQGVIAFFDLQPSEVMLVAAHNNDLRHGRSHGMRTAYVNRPTEYGPNQAKDLAAESDWDVVVDSLTELAQRLGA</sequence>
<accession>A0A0C4YFT5</accession>
<dbReference type="InterPro" id="IPR051540">
    <property type="entry name" value="S-2-haloacid_dehalogenase"/>
</dbReference>
<dbReference type="NCBIfam" id="TIGR01428">
    <property type="entry name" value="HAD_type_II"/>
    <property type="match status" value="1"/>
</dbReference>
<dbReference type="EMBL" id="CP010537">
    <property type="protein sequence ID" value="AJG21783.1"/>
    <property type="molecule type" value="Genomic_DNA"/>
</dbReference>
<dbReference type="InterPro" id="IPR023198">
    <property type="entry name" value="PGP-like_dom2"/>
</dbReference>
<dbReference type="GO" id="GO:0018784">
    <property type="term" value="F:(S)-2-haloacid dehalogenase activity"/>
    <property type="evidence" value="ECO:0007669"/>
    <property type="project" value="UniProtKB-UniRule"/>
</dbReference>
<comment type="catalytic activity">
    <reaction evidence="3">
        <text>an (S)-2-haloacid + H2O = a (2R)-2-hydroxycarboxylate + a halide anion + H(+)</text>
        <dbReference type="Rhea" id="RHEA:11192"/>
        <dbReference type="ChEBI" id="CHEBI:15377"/>
        <dbReference type="ChEBI" id="CHEBI:15378"/>
        <dbReference type="ChEBI" id="CHEBI:16042"/>
        <dbReference type="ChEBI" id="CHEBI:58314"/>
        <dbReference type="ChEBI" id="CHEBI:137405"/>
        <dbReference type="EC" id="3.8.1.2"/>
    </reaction>
</comment>
<keyword evidence="2 3" id="KW-0378">Hydrolase</keyword>
<dbReference type="AlphaFoldDB" id="A0A0C4YFT5"/>
<dbReference type="Gene3D" id="3.40.50.1000">
    <property type="entry name" value="HAD superfamily/HAD-like"/>
    <property type="match status" value="1"/>
</dbReference>
<organism evidence="4 5">
    <name type="scientific">Cupriavidus basilensis</name>
    <dbReference type="NCBI Taxonomy" id="68895"/>
    <lineage>
        <taxon>Bacteria</taxon>
        <taxon>Pseudomonadati</taxon>
        <taxon>Pseudomonadota</taxon>
        <taxon>Betaproteobacteria</taxon>
        <taxon>Burkholderiales</taxon>
        <taxon>Burkholderiaceae</taxon>
        <taxon>Cupriavidus</taxon>
    </lineage>
</organism>
<comment type="function">
    <text evidence="3">Catalyzes the hydrolytic dehalogenation of small (S)-2-haloalkanoic acids to yield the corresponding (R)-2-hydroxyalkanoic acids.</text>
</comment>
<name>A0A0C4YFT5_9BURK</name>
<dbReference type="KEGG" id="cbw:RR42_s0185"/>
<dbReference type="RefSeq" id="WP_082055038.1">
    <property type="nucleotide sequence ID" value="NZ_CP010537.1"/>
</dbReference>
<evidence type="ECO:0000256" key="3">
    <source>
        <dbReference type="RuleBase" id="RU368077"/>
    </source>
</evidence>
<evidence type="ECO:0000313" key="4">
    <source>
        <dbReference type="EMBL" id="AJG21783.1"/>
    </source>
</evidence>
<dbReference type="InterPro" id="IPR023214">
    <property type="entry name" value="HAD_sf"/>
</dbReference>
<dbReference type="SUPFAM" id="SSF56784">
    <property type="entry name" value="HAD-like"/>
    <property type="match status" value="1"/>
</dbReference>
<keyword evidence="5" id="KW-1185">Reference proteome</keyword>
<dbReference type="Proteomes" id="UP000031843">
    <property type="component" value="Chromosome secondary"/>
</dbReference>
<gene>
    <name evidence="4" type="ORF">RR42_s0185</name>
</gene>
<protein>
    <recommendedName>
        <fullName evidence="3">(S)-2-haloacid dehalogenase</fullName>
        <ecNumber evidence="3">3.8.1.2</ecNumber>
    </recommendedName>
    <alternativeName>
        <fullName evidence="3">2-haloalkanoic acid dehalogenase</fullName>
    </alternativeName>
    <alternativeName>
        <fullName evidence="3">Halocarboxylic acid halidohydrolase</fullName>
    </alternativeName>
    <alternativeName>
        <fullName evidence="3">L-2-haloacid dehalogenase</fullName>
    </alternativeName>
</protein>
<dbReference type="PRINTS" id="PR00413">
    <property type="entry name" value="HADHALOGNASE"/>
</dbReference>
<dbReference type="PANTHER" id="PTHR43316">
    <property type="entry name" value="HYDROLASE, HALOACID DELAHOGENASE-RELATED"/>
    <property type="match status" value="1"/>
</dbReference>
<dbReference type="Pfam" id="PF00702">
    <property type="entry name" value="Hydrolase"/>
    <property type="match status" value="1"/>
</dbReference>
<reference evidence="4 5" key="1">
    <citation type="journal article" date="2015" name="Genome Announc.">
        <title>Complete Genome Sequence of Cupriavidus basilensis 4G11, Isolated from the Oak Ridge Field Research Center Site.</title>
        <authorList>
            <person name="Ray J."/>
            <person name="Waters R.J."/>
            <person name="Skerker J.M."/>
            <person name="Kuehl J.V."/>
            <person name="Price M.N."/>
            <person name="Huang J."/>
            <person name="Chakraborty R."/>
            <person name="Arkin A.P."/>
            <person name="Deutschbauer A."/>
        </authorList>
    </citation>
    <scope>NUCLEOTIDE SEQUENCE [LARGE SCALE GENOMIC DNA]</scope>
    <source>
        <strain evidence="4">4G11</strain>
    </source>
</reference>
<dbReference type="PANTHER" id="PTHR43316:SF3">
    <property type="entry name" value="HALOACID DEHALOGENASE, TYPE II (AFU_ORTHOLOGUE AFUA_2G07750)-RELATED"/>
    <property type="match status" value="1"/>
</dbReference>
<dbReference type="OrthoDB" id="8585081at2"/>
<dbReference type="InterPro" id="IPR006328">
    <property type="entry name" value="2-HAD"/>
</dbReference>
<comment type="similarity">
    <text evidence="1 3">Belongs to the HAD-like hydrolase superfamily. S-2-haloalkanoic acid dehalogenase family.</text>
</comment>
<dbReference type="STRING" id="68895.RR42_s0185"/>
<dbReference type="InterPro" id="IPR006439">
    <property type="entry name" value="HAD-SF_hydro_IA"/>
</dbReference>
<evidence type="ECO:0000256" key="1">
    <source>
        <dbReference type="ARBA" id="ARBA00008106"/>
    </source>
</evidence>
<dbReference type="InterPro" id="IPR036412">
    <property type="entry name" value="HAD-like_sf"/>
</dbReference>
<dbReference type="Gene3D" id="1.10.150.240">
    <property type="entry name" value="Putative phosphatase, domain 2"/>
    <property type="match status" value="1"/>
</dbReference>
<proteinExistence type="inferred from homology"/>
<dbReference type="NCBIfam" id="TIGR01493">
    <property type="entry name" value="HAD-SF-IA-v2"/>
    <property type="match status" value="1"/>
</dbReference>
<dbReference type="EC" id="3.8.1.2" evidence="3"/>
<dbReference type="CDD" id="cd02588">
    <property type="entry name" value="HAD_L2-DEX"/>
    <property type="match status" value="1"/>
</dbReference>
<evidence type="ECO:0000313" key="5">
    <source>
        <dbReference type="Proteomes" id="UP000031843"/>
    </source>
</evidence>
<evidence type="ECO:0000256" key="2">
    <source>
        <dbReference type="ARBA" id="ARBA00022801"/>
    </source>
</evidence>